<reference evidence="4" key="1">
    <citation type="journal article" date="2021" name="Mol. Ecol. Resour.">
        <title>Apolygus lucorum genome provides insights into omnivorousness and mesophyll feeding.</title>
        <authorList>
            <person name="Liu Y."/>
            <person name="Liu H."/>
            <person name="Wang H."/>
            <person name="Huang T."/>
            <person name="Liu B."/>
            <person name="Yang B."/>
            <person name="Yin L."/>
            <person name="Li B."/>
            <person name="Zhang Y."/>
            <person name="Zhang S."/>
            <person name="Jiang F."/>
            <person name="Zhang X."/>
            <person name="Ren Y."/>
            <person name="Wang B."/>
            <person name="Wang S."/>
            <person name="Lu Y."/>
            <person name="Wu K."/>
            <person name="Fan W."/>
            <person name="Wang G."/>
        </authorList>
    </citation>
    <scope>NUCLEOTIDE SEQUENCE</scope>
    <source>
        <strain evidence="4">12Hb</strain>
    </source>
</reference>
<dbReference type="InterPro" id="IPR011051">
    <property type="entry name" value="RmlC_Cupin_sf"/>
</dbReference>
<dbReference type="InterPro" id="IPR014710">
    <property type="entry name" value="RmlC-like_jellyroll"/>
</dbReference>
<keyword evidence="2" id="KW-0560">Oxidoreductase</keyword>
<accession>A0A8S9XLW9</accession>
<sequence>MVSAPHFLSIENEETSSFSNEQLSQVDAKTETYGHWHRRAGTGLLCGVLNIRPDRDFSGRRMDAVRRHAIATFSRPHGGNLDENLRRLVAAMSKLTREDVGLDVKLMRDIREAPVTYVSIQEHEDVTISMFVLRHRSQLPLHDHPLMYGIIKVVSGIIEIKNYSFIEDPTESLRQQEVLVKREPPRIISETDPPILLTPTKGNIHEITCRHSAGAAFVDVLAPPYGTLVPSLGPRSCFYYFESDEQPANPETARFIKSLEHPEFWTDVAPYCGQ</sequence>
<protein>
    <recommendedName>
        <fullName evidence="6">2-aminoethanethiol dioxygenase</fullName>
    </recommendedName>
</protein>
<dbReference type="GO" id="GO:0046872">
    <property type="term" value="F:metal ion binding"/>
    <property type="evidence" value="ECO:0007669"/>
    <property type="project" value="UniProtKB-KW"/>
</dbReference>
<dbReference type="OrthoDB" id="271433at2759"/>
<proteinExistence type="predicted"/>
<name>A0A8S9XLW9_APOLU</name>
<dbReference type="PANTHER" id="PTHR22966">
    <property type="entry name" value="2-AMINOETHANETHIOL DIOXYGENASE"/>
    <property type="match status" value="1"/>
</dbReference>
<dbReference type="GO" id="GO:0016702">
    <property type="term" value="F:oxidoreductase activity, acting on single donors with incorporation of molecular oxygen, incorporation of two atoms of oxygen"/>
    <property type="evidence" value="ECO:0007669"/>
    <property type="project" value="InterPro"/>
</dbReference>
<dbReference type="PANTHER" id="PTHR22966:SF61">
    <property type="entry name" value="2-AMINOETHANETHIOL DIOXYGENASE"/>
    <property type="match status" value="1"/>
</dbReference>
<evidence type="ECO:0000256" key="1">
    <source>
        <dbReference type="ARBA" id="ARBA00022723"/>
    </source>
</evidence>
<keyword evidence="3" id="KW-0408">Iron</keyword>
<dbReference type="CDD" id="cd20289">
    <property type="entry name" value="cupin_ADO"/>
    <property type="match status" value="1"/>
</dbReference>
<evidence type="ECO:0000313" key="4">
    <source>
        <dbReference type="EMBL" id="KAF6209281.1"/>
    </source>
</evidence>
<keyword evidence="1" id="KW-0479">Metal-binding</keyword>
<dbReference type="InterPro" id="IPR012864">
    <property type="entry name" value="PCO/ADO"/>
</dbReference>
<evidence type="ECO:0008006" key="6">
    <source>
        <dbReference type="Google" id="ProtNLM"/>
    </source>
</evidence>
<dbReference type="Gene3D" id="2.60.120.10">
    <property type="entry name" value="Jelly Rolls"/>
    <property type="match status" value="1"/>
</dbReference>
<dbReference type="Proteomes" id="UP000466442">
    <property type="component" value="Unassembled WGS sequence"/>
</dbReference>
<evidence type="ECO:0000313" key="5">
    <source>
        <dbReference type="Proteomes" id="UP000466442"/>
    </source>
</evidence>
<gene>
    <name evidence="4" type="ORF">GE061_015026</name>
</gene>
<keyword evidence="5" id="KW-1185">Reference proteome</keyword>
<dbReference type="EMBL" id="WIXP02000006">
    <property type="protein sequence ID" value="KAF6209281.1"/>
    <property type="molecule type" value="Genomic_DNA"/>
</dbReference>
<evidence type="ECO:0000256" key="2">
    <source>
        <dbReference type="ARBA" id="ARBA00023002"/>
    </source>
</evidence>
<evidence type="ECO:0000256" key="3">
    <source>
        <dbReference type="ARBA" id="ARBA00023004"/>
    </source>
</evidence>
<dbReference type="SUPFAM" id="SSF51182">
    <property type="entry name" value="RmlC-like cupins"/>
    <property type="match status" value="1"/>
</dbReference>
<organism evidence="4 5">
    <name type="scientific">Apolygus lucorum</name>
    <name type="common">Small green plant bug</name>
    <name type="synonym">Lygocoris lucorum</name>
    <dbReference type="NCBI Taxonomy" id="248454"/>
    <lineage>
        <taxon>Eukaryota</taxon>
        <taxon>Metazoa</taxon>
        <taxon>Ecdysozoa</taxon>
        <taxon>Arthropoda</taxon>
        <taxon>Hexapoda</taxon>
        <taxon>Insecta</taxon>
        <taxon>Pterygota</taxon>
        <taxon>Neoptera</taxon>
        <taxon>Paraneoptera</taxon>
        <taxon>Hemiptera</taxon>
        <taxon>Heteroptera</taxon>
        <taxon>Panheteroptera</taxon>
        <taxon>Cimicomorpha</taxon>
        <taxon>Miridae</taxon>
        <taxon>Mirini</taxon>
        <taxon>Apolygus</taxon>
    </lineage>
</organism>
<comment type="caution">
    <text evidence="4">The sequence shown here is derived from an EMBL/GenBank/DDBJ whole genome shotgun (WGS) entry which is preliminary data.</text>
</comment>
<dbReference type="GO" id="GO:0005739">
    <property type="term" value="C:mitochondrion"/>
    <property type="evidence" value="ECO:0007669"/>
    <property type="project" value="TreeGrafter"/>
</dbReference>
<dbReference type="AlphaFoldDB" id="A0A8S9XLW9"/>
<dbReference type="Pfam" id="PF07847">
    <property type="entry name" value="PCO_ADO"/>
    <property type="match status" value="1"/>
</dbReference>